<evidence type="ECO:0008006" key="4">
    <source>
        <dbReference type="Google" id="ProtNLM"/>
    </source>
</evidence>
<dbReference type="OrthoDB" id="9773938at2"/>
<dbReference type="RefSeq" id="WP_073853717.1">
    <property type="nucleotide sequence ID" value="NZ_LVWA01000010.1"/>
</dbReference>
<dbReference type="EMBL" id="LVWA01000010">
    <property type="protein sequence ID" value="OKL39001.1"/>
    <property type="molecule type" value="Genomic_DNA"/>
</dbReference>
<proteinExistence type="predicted"/>
<keyword evidence="1" id="KW-0732">Signal</keyword>
<dbReference type="Proteomes" id="UP000186551">
    <property type="component" value="Unassembled WGS sequence"/>
</dbReference>
<feature type="chain" id="PRO_5012457094" description="YncE family protein" evidence="1">
    <location>
        <begin position="20"/>
        <end position="369"/>
    </location>
</feature>
<dbReference type="InterPro" id="IPR018391">
    <property type="entry name" value="PQQ_b-propeller_rpt"/>
</dbReference>
<dbReference type="AlphaFoldDB" id="A0A1Q5P9Y6"/>
<dbReference type="SUPFAM" id="SSF63825">
    <property type="entry name" value="YWTD domain"/>
    <property type="match status" value="1"/>
</dbReference>
<gene>
    <name evidence="2" type="ORF">A3841_03365</name>
</gene>
<evidence type="ECO:0000256" key="1">
    <source>
        <dbReference type="SAM" id="SignalP"/>
    </source>
</evidence>
<dbReference type="STRING" id="1797110.A3841_03365"/>
<comment type="caution">
    <text evidence="2">The sequence shown here is derived from an EMBL/GenBank/DDBJ whole genome shotgun (WGS) entry which is preliminary data.</text>
</comment>
<dbReference type="PANTHER" id="PTHR47197:SF3">
    <property type="entry name" value="DIHYDRO-HEME D1 DEHYDROGENASE"/>
    <property type="match status" value="1"/>
</dbReference>
<evidence type="ECO:0000313" key="3">
    <source>
        <dbReference type="Proteomes" id="UP000186551"/>
    </source>
</evidence>
<name>A0A1Q5P9Y6_9BACT</name>
<sequence>MKKLNYFRSFFLAATLAVTSLGFTSCDDKDNIEPELPAEVRGPFDQKGVFILNEGNYTHTNSSVSFMSDSTGHAVANHIFSKANADRPLGDVLTDLDLVEDRAYLTVNNSNKIEVVNAYTFKTEAVLENLKQPRYFTALDADKAYVTEWITYGAPGQVSVIDLKTMKITKSIPVGIQPEELLLAGGKLYVANSGANTITVINTATDAVENTITVSDSPMNLALDRNNNLWVLSAGKIVYTSDWSAIDYTLTTAGALSKVTPATQNVETYTFDSNRTIPTNLVINGSGDKLYFIYDGKTFVQDINASGLSSTVFINSGFHGLGVDPETGNIYAGDHNNWTGDGTVRVYSPDGQQVSNFKVGIGPRGFVFN</sequence>
<accession>A0A1Q5P9Y6</accession>
<dbReference type="PANTHER" id="PTHR47197">
    <property type="entry name" value="PROTEIN NIRF"/>
    <property type="match status" value="1"/>
</dbReference>
<dbReference type="Pfam" id="PF16819">
    <property type="entry name" value="DUF5074"/>
    <property type="match status" value="1"/>
</dbReference>
<dbReference type="InterPro" id="IPR015943">
    <property type="entry name" value="WD40/YVTN_repeat-like_dom_sf"/>
</dbReference>
<dbReference type="SMART" id="SM00564">
    <property type="entry name" value="PQQ"/>
    <property type="match status" value="3"/>
</dbReference>
<dbReference type="NCBIfam" id="TIGR02276">
    <property type="entry name" value="beta_rpt_yvtn"/>
    <property type="match status" value="1"/>
</dbReference>
<reference evidence="2 3" key="1">
    <citation type="submission" date="2016-03" db="EMBL/GenBank/DDBJ databases">
        <title>Genome sequence of Pontibacter sp. nov., of the family cytophagaceae, isolated from marine sediment of the Yellow Sea, China.</title>
        <authorList>
            <person name="Zhang G."/>
            <person name="Zhang R."/>
        </authorList>
    </citation>
    <scope>NUCLEOTIDE SEQUENCE [LARGE SCALE GENOMIC DNA]</scope>
    <source>
        <strain evidence="2 3">S10-8</strain>
    </source>
</reference>
<organism evidence="2 3">
    <name type="scientific">Pontibacter flavimaris</name>
    <dbReference type="NCBI Taxonomy" id="1797110"/>
    <lineage>
        <taxon>Bacteria</taxon>
        <taxon>Pseudomonadati</taxon>
        <taxon>Bacteroidota</taxon>
        <taxon>Cytophagia</taxon>
        <taxon>Cytophagales</taxon>
        <taxon>Hymenobacteraceae</taxon>
        <taxon>Pontibacter</taxon>
    </lineage>
</organism>
<evidence type="ECO:0000313" key="2">
    <source>
        <dbReference type="EMBL" id="OKL39001.1"/>
    </source>
</evidence>
<dbReference type="InterPro" id="IPR011964">
    <property type="entry name" value="YVTN_b-propeller_repeat"/>
</dbReference>
<feature type="signal peptide" evidence="1">
    <location>
        <begin position="1"/>
        <end position="19"/>
    </location>
</feature>
<dbReference type="InterPro" id="IPR051200">
    <property type="entry name" value="Host-pathogen_enzymatic-act"/>
</dbReference>
<keyword evidence="3" id="KW-1185">Reference proteome</keyword>
<protein>
    <recommendedName>
        <fullName evidence="4">YncE family protein</fullName>
    </recommendedName>
</protein>
<dbReference type="PROSITE" id="PS51257">
    <property type="entry name" value="PROKAR_LIPOPROTEIN"/>
    <property type="match status" value="1"/>
</dbReference>
<dbReference type="InterPro" id="IPR031815">
    <property type="entry name" value="DUF5074"/>
</dbReference>
<dbReference type="Gene3D" id="2.130.10.10">
    <property type="entry name" value="YVTN repeat-like/Quinoprotein amine dehydrogenase"/>
    <property type="match status" value="1"/>
</dbReference>